<keyword evidence="9" id="KW-0233">DNA recombination</keyword>
<dbReference type="InterPro" id="IPR025724">
    <property type="entry name" value="GAG-pre-integrase_dom"/>
</dbReference>
<keyword evidence="8" id="KW-0239">DNA-directed DNA polymerase</keyword>
<dbReference type="InterPro" id="IPR039537">
    <property type="entry name" value="Retrotran_Ty1/copia-like"/>
</dbReference>
<dbReference type="GO" id="GO:0006310">
    <property type="term" value="P:DNA recombination"/>
    <property type="evidence" value="ECO:0007669"/>
    <property type="project" value="UniProtKB-KW"/>
</dbReference>
<keyword evidence="4" id="KW-0378">Hydrolase</keyword>
<evidence type="ECO:0000256" key="6">
    <source>
        <dbReference type="ARBA" id="ARBA00022908"/>
    </source>
</evidence>
<dbReference type="InterPro" id="IPR043502">
    <property type="entry name" value="DNA/RNA_pol_sf"/>
</dbReference>
<dbReference type="GO" id="GO:0003887">
    <property type="term" value="F:DNA-directed DNA polymerase activity"/>
    <property type="evidence" value="ECO:0007669"/>
    <property type="project" value="UniProtKB-KW"/>
</dbReference>
<dbReference type="PANTHER" id="PTHR42648">
    <property type="entry name" value="TRANSPOSASE, PUTATIVE-RELATED"/>
    <property type="match status" value="1"/>
</dbReference>
<evidence type="ECO:0000256" key="2">
    <source>
        <dbReference type="ARBA" id="ARBA00022723"/>
    </source>
</evidence>
<protein>
    <submittedName>
        <fullName evidence="14">Retrovirus-related Pol polyprotein from transposon RE1</fullName>
    </submittedName>
</protein>
<dbReference type="GO" id="GO:0003964">
    <property type="term" value="F:RNA-directed DNA polymerase activity"/>
    <property type="evidence" value="ECO:0007669"/>
    <property type="project" value="UniProtKB-KW"/>
</dbReference>
<comment type="caution">
    <text evidence="14">The sequence shown here is derived from an EMBL/GenBank/DDBJ whole genome shotgun (WGS) entry which is preliminary data.</text>
</comment>
<evidence type="ECO:0000256" key="8">
    <source>
        <dbReference type="ARBA" id="ARBA00022932"/>
    </source>
</evidence>
<dbReference type="GO" id="GO:0004519">
    <property type="term" value="F:endonuclease activity"/>
    <property type="evidence" value="ECO:0007669"/>
    <property type="project" value="UniProtKB-KW"/>
</dbReference>
<evidence type="ECO:0000256" key="7">
    <source>
        <dbReference type="ARBA" id="ARBA00022918"/>
    </source>
</evidence>
<keyword evidence="8" id="KW-0548">Nucleotidyltransferase</keyword>
<dbReference type="Pfam" id="PF13976">
    <property type="entry name" value="gag_pre-integrs"/>
    <property type="match status" value="1"/>
</dbReference>
<feature type="compositionally biased region" description="Low complexity" evidence="11">
    <location>
        <begin position="201"/>
        <end position="222"/>
    </location>
</feature>
<proteinExistence type="predicted"/>
<keyword evidence="7" id="KW-0695">RNA-directed DNA polymerase</keyword>
<evidence type="ECO:0000313" key="14">
    <source>
        <dbReference type="EMBL" id="RVW68154.1"/>
    </source>
</evidence>
<accession>A0A438G7L6</accession>
<dbReference type="EMBL" id="QGNW01000547">
    <property type="protein sequence ID" value="RVW68154.1"/>
    <property type="molecule type" value="Genomic_DNA"/>
</dbReference>
<dbReference type="GO" id="GO:0046872">
    <property type="term" value="F:metal ion binding"/>
    <property type="evidence" value="ECO:0007669"/>
    <property type="project" value="UniProtKB-KW"/>
</dbReference>
<keyword evidence="6" id="KW-0229">DNA integration</keyword>
<keyword evidence="3" id="KW-0255">Endonuclease</keyword>
<evidence type="ECO:0000313" key="15">
    <source>
        <dbReference type="Proteomes" id="UP000288805"/>
    </source>
</evidence>
<keyword evidence="1" id="KW-0540">Nuclease</keyword>
<dbReference type="GO" id="GO:0015074">
    <property type="term" value="P:DNA integration"/>
    <property type="evidence" value="ECO:0007669"/>
    <property type="project" value="UniProtKB-KW"/>
</dbReference>
<feature type="domain" description="Reverse transcriptase Ty1/copia-type" evidence="12">
    <location>
        <begin position="268"/>
        <end position="397"/>
    </location>
</feature>
<keyword evidence="5" id="KW-0460">Magnesium</keyword>
<keyword evidence="2" id="KW-0479">Metal-binding</keyword>
<sequence length="428" mass="50073">MGQLVEHGYKLHFEDNECTIYDKEQRRNLVKKIKRRKIKAFQLSSNMLKNVALRMEDVEEAWLWHRRFGHLNFNSLKMLCQRKMVQGLPNTIEKKNEVCDDCALGKHHRQSFLRELLGEQKRCPTKALLNKTPIEAWSERKPSVRHFKVFWCLCYSQVPEERRKGKIQKKAILVDELQTKTPVETGNDNTSTSSPHDSPRSIPLSPSTESPTSSSSSSSSIPRKMRSLSDVYERCNLCIVEPQGFEEAIKDEDWRKAMEKEIDVIEKNETWQLVENPKDKETIGVKWIYRMKYHSDGRVQRLKARLVVEGYSQQSGIDFHETFAPVARLDTIRTITTVATQKDWLLYQLDIKSAFLNGKLEEEIYVEQTQGFVVDMEENKVYKLKKALYGLKQAPRVRVYLLLKLPDLYREKEAWNLKMEANFAALRV</sequence>
<feature type="region of interest" description="Disordered" evidence="11">
    <location>
        <begin position="178"/>
        <end position="223"/>
    </location>
</feature>
<evidence type="ECO:0000256" key="4">
    <source>
        <dbReference type="ARBA" id="ARBA00022801"/>
    </source>
</evidence>
<evidence type="ECO:0000256" key="3">
    <source>
        <dbReference type="ARBA" id="ARBA00022759"/>
    </source>
</evidence>
<evidence type="ECO:0000259" key="12">
    <source>
        <dbReference type="Pfam" id="PF07727"/>
    </source>
</evidence>
<feature type="compositionally biased region" description="Polar residues" evidence="11">
    <location>
        <begin position="179"/>
        <end position="196"/>
    </location>
</feature>
<keyword evidence="8" id="KW-0808">Transferase</keyword>
<dbReference type="InterPro" id="IPR013103">
    <property type="entry name" value="RVT_2"/>
</dbReference>
<dbReference type="Proteomes" id="UP000288805">
    <property type="component" value="Unassembled WGS sequence"/>
</dbReference>
<name>A0A438G7L6_VITVI</name>
<evidence type="ECO:0000256" key="10">
    <source>
        <dbReference type="ARBA" id="ARBA00023268"/>
    </source>
</evidence>
<gene>
    <name evidence="14" type="primary">RE1_1324</name>
    <name evidence="14" type="ORF">CK203_064059</name>
</gene>
<dbReference type="Pfam" id="PF07727">
    <property type="entry name" value="RVT_2"/>
    <property type="match status" value="1"/>
</dbReference>
<organism evidence="14 15">
    <name type="scientific">Vitis vinifera</name>
    <name type="common">Grape</name>
    <dbReference type="NCBI Taxonomy" id="29760"/>
    <lineage>
        <taxon>Eukaryota</taxon>
        <taxon>Viridiplantae</taxon>
        <taxon>Streptophyta</taxon>
        <taxon>Embryophyta</taxon>
        <taxon>Tracheophyta</taxon>
        <taxon>Spermatophyta</taxon>
        <taxon>Magnoliopsida</taxon>
        <taxon>eudicotyledons</taxon>
        <taxon>Gunneridae</taxon>
        <taxon>Pentapetalae</taxon>
        <taxon>rosids</taxon>
        <taxon>Vitales</taxon>
        <taxon>Vitaceae</taxon>
        <taxon>Viteae</taxon>
        <taxon>Vitis</taxon>
    </lineage>
</organism>
<reference evidence="14 15" key="1">
    <citation type="journal article" date="2018" name="PLoS Genet.">
        <title>Population sequencing reveals clonal diversity and ancestral inbreeding in the grapevine cultivar Chardonnay.</title>
        <authorList>
            <person name="Roach M.J."/>
            <person name="Johnson D.L."/>
            <person name="Bohlmann J."/>
            <person name="van Vuuren H.J."/>
            <person name="Jones S.J."/>
            <person name="Pretorius I.S."/>
            <person name="Schmidt S.A."/>
            <person name="Borneman A.R."/>
        </authorList>
    </citation>
    <scope>NUCLEOTIDE SEQUENCE [LARGE SCALE GENOMIC DNA]</scope>
    <source>
        <strain evidence="15">cv. Chardonnay</strain>
        <tissue evidence="14">Leaf</tissue>
    </source>
</reference>
<evidence type="ECO:0000256" key="1">
    <source>
        <dbReference type="ARBA" id="ARBA00022722"/>
    </source>
</evidence>
<dbReference type="SUPFAM" id="SSF56672">
    <property type="entry name" value="DNA/RNA polymerases"/>
    <property type="match status" value="1"/>
</dbReference>
<evidence type="ECO:0000256" key="5">
    <source>
        <dbReference type="ARBA" id="ARBA00022842"/>
    </source>
</evidence>
<evidence type="ECO:0000259" key="13">
    <source>
        <dbReference type="Pfam" id="PF13976"/>
    </source>
</evidence>
<keyword evidence="10" id="KW-0511">Multifunctional enzyme</keyword>
<feature type="domain" description="GAG-pre-integrase" evidence="13">
    <location>
        <begin position="46"/>
        <end position="107"/>
    </location>
</feature>
<dbReference type="GO" id="GO:0016787">
    <property type="term" value="F:hydrolase activity"/>
    <property type="evidence" value="ECO:0007669"/>
    <property type="project" value="UniProtKB-KW"/>
</dbReference>
<dbReference type="AlphaFoldDB" id="A0A438G7L6"/>
<dbReference type="PANTHER" id="PTHR42648:SF11">
    <property type="entry name" value="TRANSPOSON TY4-P GAG-POL POLYPROTEIN"/>
    <property type="match status" value="1"/>
</dbReference>
<evidence type="ECO:0000256" key="11">
    <source>
        <dbReference type="SAM" id="MobiDB-lite"/>
    </source>
</evidence>
<evidence type="ECO:0000256" key="9">
    <source>
        <dbReference type="ARBA" id="ARBA00023172"/>
    </source>
</evidence>